<gene>
    <name evidence="1" type="ORF">ABIE04_000005</name>
</gene>
<dbReference type="PANTHER" id="PTHR48098:SF1">
    <property type="entry name" value="DIACYLGLYCEROL ACYLTRANSFERASE_MYCOLYLTRANSFERASE AG85A"/>
    <property type="match status" value="1"/>
</dbReference>
<protein>
    <submittedName>
        <fullName evidence="1">Tributyrin esterase</fullName>
        <ecNumber evidence="1">3.1.1.-</ecNumber>
    </submittedName>
</protein>
<dbReference type="Pfam" id="PF00756">
    <property type="entry name" value="Esterase"/>
    <property type="match status" value="1"/>
</dbReference>
<dbReference type="Gene3D" id="3.40.50.1820">
    <property type="entry name" value="alpha/beta hydrolase"/>
    <property type="match status" value="1"/>
</dbReference>
<name>A0ABV2PSV6_9GAMM</name>
<sequence length="279" mass="29609">MNTGQPTFRTIEQSDSAIATTGLEFVTVKSRALGRRVDVTLFVPPATRGATDLPMVMLLHGVFGSHWAWALKGAAHLTAARLIAEGALPPVALLMPSDGLWGDGSGYVAQAGQDAERWIMDEVPALACEVIEGCTTRSPLLLAGLSMGGFGALRLAGKYPRRITAAAALSTVTDVAQLDGLIEESRTGWSDAPADRSILAALVGATDVLPPIRLACGRDDPYLDANRTLHRALQQAGITHQYAEGEGGHDWPYWAAALDGTLRFFGQMLHAHTEEGNDA</sequence>
<dbReference type="GO" id="GO:0016787">
    <property type="term" value="F:hydrolase activity"/>
    <property type="evidence" value="ECO:0007669"/>
    <property type="project" value="UniProtKB-KW"/>
</dbReference>
<dbReference type="InterPro" id="IPR029058">
    <property type="entry name" value="AB_hydrolase_fold"/>
</dbReference>
<evidence type="ECO:0000313" key="1">
    <source>
        <dbReference type="EMBL" id="MET4567678.1"/>
    </source>
</evidence>
<dbReference type="EC" id="3.1.1.-" evidence="1"/>
<reference evidence="1 2" key="1">
    <citation type="submission" date="2024-06" db="EMBL/GenBank/DDBJ databases">
        <title>Sorghum-associated microbial communities from plants grown in Nebraska, USA.</title>
        <authorList>
            <person name="Schachtman D."/>
        </authorList>
    </citation>
    <scope>NUCLEOTIDE SEQUENCE [LARGE SCALE GENOMIC DNA]</scope>
    <source>
        <strain evidence="1 2">1757</strain>
    </source>
</reference>
<dbReference type="InterPro" id="IPR050583">
    <property type="entry name" value="Mycobacterial_A85_antigen"/>
</dbReference>
<evidence type="ECO:0000313" key="2">
    <source>
        <dbReference type="Proteomes" id="UP001549251"/>
    </source>
</evidence>
<dbReference type="EMBL" id="JBEPSD010000001">
    <property type="protein sequence ID" value="MET4567678.1"/>
    <property type="molecule type" value="Genomic_DNA"/>
</dbReference>
<proteinExistence type="predicted"/>
<dbReference type="RefSeq" id="WP_354546559.1">
    <property type="nucleotide sequence ID" value="NZ_JBEPSD010000001.1"/>
</dbReference>
<organism evidence="1 2">
    <name type="scientific">Rhodanobacter soli</name>
    <dbReference type="NCBI Taxonomy" id="590609"/>
    <lineage>
        <taxon>Bacteria</taxon>
        <taxon>Pseudomonadati</taxon>
        <taxon>Pseudomonadota</taxon>
        <taxon>Gammaproteobacteria</taxon>
        <taxon>Lysobacterales</taxon>
        <taxon>Rhodanobacteraceae</taxon>
        <taxon>Rhodanobacter</taxon>
    </lineage>
</organism>
<dbReference type="Proteomes" id="UP001549251">
    <property type="component" value="Unassembled WGS sequence"/>
</dbReference>
<keyword evidence="2" id="KW-1185">Reference proteome</keyword>
<comment type="caution">
    <text evidence="1">The sequence shown here is derived from an EMBL/GenBank/DDBJ whole genome shotgun (WGS) entry which is preliminary data.</text>
</comment>
<accession>A0ABV2PSV6</accession>
<dbReference type="InterPro" id="IPR000801">
    <property type="entry name" value="Esterase-like"/>
</dbReference>
<dbReference type="PANTHER" id="PTHR48098">
    <property type="entry name" value="ENTEROCHELIN ESTERASE-RELATED"/>
    <property type="match status" value="1"/>
</dbReference>
<dbReference type="SUPFAM" id="SSF53474">
    <property type="entry name" value="alpha/beta-Hydrolases"/>
    <property type="match status" value="1"/>
</dbReference>
<keyword evidence="1" id="KW-0378">Hydrolase</keyword>